<keyword evidence="2" id="KW-1185">Reference proteome</keyword>
<evidence type="ECO:0000313" key="1">
    <source>
        <dbReference type="EMBL" id="GFU43597.1"/>
    </source>
</evidence>
<dbReference type="EMBL" id="BMAW01085582">
    <property type="protein sequence ID" value="GFU43597.1"/>
    <property type="molecule type" value="Genomic_DNA"/>
</dbReference>
<name>A0A8X6QUD1_NEPPI</name>
<dbReference type="Proteomes" id="UP000887013">
    <property type="component" value="Unassembled WGS sequence"/>
</dbReference>
<comment type="caution">
    <text evidence="1">The sequence shown here is derived from an EMBL/GenBank/DDBJ whole genome shotgun (WGS) entry which is preliminary data.</text>
</comment>
<accession>A0A8X6QUD1</accession>
<reference evidence="1" key="1">
    <citation type="submission" date="2020-08" db="EMBL/GenBank/DDBJ databases">
        <title>Multicomponent nature underlies the extraordinary mechanical properties of spider dragline silk.</title>
        <authorList>
            <person name="Kono N."/>
            <person name="Nakamura H."/>
            <person name="Mori M."/>
            <person name="Yoshida Y."/>
            <person name="Ohtoshi R."/>
            <person name="Malay A.D."/>
            <person name="Moran D.A.P."/>
            <person name="Tomita M."/>
            <person name="Numata K."/>
            <person name="Arakawa K."/>
        </authorList>
    </citation>
    <scope>NUCLEOTIDE SEQUENCE</scope>
</reference>
<sequence>MDVPAIIGDHNLYSEFRLTTMFLRKALTFLETPWAAKGSYSYLRACWLMQQGVSLLADATMVGCYPADRGIAPISRITPNHRGIAPLKVGKCPRPQHMICLSLSLHIALNANYR</sequence>
<gene>
    <name evidence="1" type="ORF">NPIL_361021</name>
</gene>
<evidence type="ECO:0000313" key="2">
    <source>
        <dbReference type="Proteomes" id="UP000887013"/>
    </source>
</evidence>
<organism evidence="1 2">
    <name type="scientific">Nephila pilipes</name>
    <name type="common">Giant wood spider</name>
    <name type="synonym">Nephila maculata</name>
    <dbReference type="NCBI Taxonomy" id="299642"/>
    <lineage>
        <taxon>Eukaryota</taxon>
        <taxon>Metazoa</taxon>
        <taxon>Ecdysozoa</taxon>
        <taxon>Arthropoda</taxon>
        <taxon>Chelicerata</taxon>
        <taxon>Arachnida</taxon>
        <taxon>Araneae</taxon>
        <taxon>Araneomorphae</taxon>
        <taxon>Entelegynae</taxon>
        <taxon>Araneoidea</taxon>
        <taxon>Nephilidae</taxon>
        <taxon>Nephila</taxon>
    </lineage>
</organism>
<protein>
    <submittedName>
        <fullName evidence="1">Uncharacterized protein</fullName>
    </submittedName>
</protein>
<dbReference type="AlphaFoldDB" id="A0A8X6QUD1"/>
<proteinExistence type="predicted"/>